<reference evidence="1" key="1">
    <citation type="journal article" date="2015" name="Nature">
        <title>Complex archaea that bridge the gap between prokaryotes and eukaryotes.</title>
        <authorList>
            <person name="Spang A."/>
            <person name="Saw J.H."/>
            <person name="Jorgensen S.L."/>
            <person name="Zaremba-Niedzwiedzka K."/>
            <person name="Martijn J."/>
            <person name="Lind A.E."/>
            <person name="van Eijk R."/>
            <person name="Schleper C."/>
            <person name="Guy L."/>
            <person name="Ettema T.J."/>
        </authorList>
    </citation>
    <scope>NUCLEOTIDE SEQUENCE</scope>
</reference>
<organism evidence="1">
    <name type="scientific">marine sediment metagenome</name>
    <dbReference type="NCBI Taxonomy" id="412755"/>
    <lineage>
        <taxon>unclassified sequences</taxon>
        <taxon>metagenomes</taxon>
        <taxon>ecological metagenomes</taxon>
    </lineage>
</organism>
<dbReference type="PROSITE" id="PS51257">
    <property type="entry name" value="PROKAR_LIPOPROTEIN"/>
    <property type="match status" value="1"/>
</dbReference>
<dbReference type="AlphaFoldDB" id="A0A0F9RF76"/>
<comment type="caution">
    <text evidence="1">The sequence shown here is derived from an EMBL/GenBank/DDBJ whole genome shotgun (WGS) entry which is preliminary data.</text>
</comment>
<dbReference type="EMBL" id="LAZR01000897">
    <property type="protein sequence ID" value="KKN55180.1"/>
    <property type="molecule type" value="Genomic_DNA"/>
</dbReference>
<accession>A0A0F9RF76</accession>
<sequence>MRYMLILLSILATSGCTNDWYIGEWTVTDAKFPGISAIGVDEASEWFGSKAVYAKSSVSFQGETCSQPQFTVKDVSEAEFHDLYRASFLALEINKSSVEILDVGCPISWTHPGTTMIQVNANVAYIPWDGTFFKLVKDNH</sequence>
<evidence type="ECO:0008006" key="2">
    <source>
        <dbReference type="Google" id="ProtNLM"/>
    </source>
</evidence>
<evidence type="ECO:0000313" key="1">
    <source>
        <dbReference type="EMBL" id="KKN55180.1"/>
    </source>
</evidence>
<gene>
    <name evidence="1" type="ORF">LCGC14_0584890</name>
</gene>
<proteinExistence type="predicted"/>
<name>A0A0F9RF76_9ZZZZ</name>
<protein>
    <recommendedName>
        <fullName evidence="2">Lipocalin-like domain-containing protein</fullName>
    </recommendedName>
</protein>